<keyword evidence="4" id="KW-0175">Coiled coil</keyword>
<dbReference type="PANTHER" id="PTHR46797:SF23">
    <property type="entry name" value="HTH-TYPE TRANSCRIPTIONAL REGULATOR SUTR"/>
    <property type="match status" value="1"/>
</dbReference>
<evidence type="ECO:0000259" key="5">
    <source>
        <dbReference type="PROSITE" id="PS50943"/>
    </source>
</evidence>
<keyword evidence="3" id="KW-0804">Transcription</keyword>
<dbReference type="SUPFAM" id="SSF47413">
    <property type="entry name" value="lambda repressor-like DNA-binding domains"/>
    <property type="match status" value="1"/>
</dbReference>
<dbReference type="RefSeq" id="WP_341636670.1">
    <property type="nucleotide sequence ID" value="NZ_CP133006.1"/>
</dbReference>
<dbReference type="PROSITE" id="PS50943">
    <property type="entry name" value="HTH_CROC1"/>
    <property type="match status" value="1"/>
</dbReference>
<dbReference type="Proteomes" id="UP001468345">
    <property type="component" value="Chromosome"/>
</dbReference>
<dbReference type="InterPro" id="IPR010982">
    <property type="entry name" value="Lambda_DNA-bd_dom_sf"/>
</dbReference>
<sequence length="276" mass="31376">MKNINEKLKKLRIEKKMSHEQLARLTNLDRSTISRIESGERNPTVDTAQKISSALGFNLGTLILEETVSHRTSDINYIRNTSKLNNFGFSEENLLDAITHCYKTLDLIDFQLQNYGAPKLSKLVELANLSSIMGNIIGEGLALHSNKRFHRNKPHTFPDLLSSDPSFNGVEIKMALENNYPKGHLPKSGNYIFFRYVLVDNNKFERKSKNRGTTAEIWEVKCGYLKESDFNMSNTNGDSGKTAVVKGSSLNNMPLVYFNQNFCPYVFKDNKYVGFN</sequence>
<gene>
    <name evidence="6" type="ORF">SHJJP9002_000033</name>
</gene>
<dbReference type="PANTHER" id="PTHR46797">
    <property type="entry name" value="HTH-TYPE TRANSCRIPTIONAL REGULATOR"/>
    <property type="match status" value="1"/>
</dbReference>
<evidence type="ECO:0000313" key="7">
    <source>
        <dbReference type="Proteomes" id="UP001468345"/>
    </source>
</evidence>
<dbReference type="InterPro" id="IPR001387">
    <property type="entry name" value="Cro/C1-type_HTH"/>
</dbReference>
<dbReference type="Gene3D" id="1.10.260.40">
    <property type="entry name" value="lambda repressor-like DNA-binding domains"/>
    <property type="match status" value="1"/>
</dbReference>
<evidence type="ECO:0000256" key="1">
    <source>
        <dbReference type="ARBA" id="ARBA00023015"/>
    </source>
</evidence>
<organism evidence="6 7">
    <name type="scientific">Staphylococcus casei</name>
    <dbReference type="NCBI Taxonomy" id="201828"/>
    <lineage>
        <taxon>Bacteria</taxon>
        <taxon>Bacillati</taxon>
        <taxon>Bacillota</taxon>
        <taxon>Bacilli</taxon>
        <taxon>Bacillales</taxon>
        <taxon>Staphylococcaceae</taxon>
        <taxon>Staphylococcus</taxon>
    </lineage>
</organism>
<evidence type="ECO:0000256" key="3">
    <source>
        <dbReference type="ARBA" id="ARBA00023163"/>
    </source>
</evidence>
<protein>
    <submittedName>
        <fullName evidence="6">Helix-turn-helix transcriptional regulator</fullName>
    </submittedName>
</protein>
<keyword evidence="1" id="KW-0805">Transcription regulation</keyword>
<feature type="domain" description="HTH cro/C1-type" evidence="5">
    <location>
        <begin position="8"/>
        <end position="62"/>
    </location>
</feature>
<name>A0ABZ2W7V5_9STAP</name>
<evidence type="ECO:0000256" key="4">
    <source>
        <dbReference type="SAM" id="Coils"/>
    </source>
</evidence>
<feature type="coiled-coil region" evidence="4">
    <location>
        <begin position="1"/>
        <end position="28"/>
    </location>
</feature>
<dbReference type="Pfam" id="PF01381">
    <property type="entry name" value="HTH_3"/>
    <property type="match status" value="1"/>
</dbReference>
<proteinExistence type="predicted"/>
<dbReference type="SMART" id="SM00530">
    <property type="entry name" value="HTH_XRE"/>
    <property type="match status" value="1"/>
</dbReference>
<dbReference type="CDD" id="cd00093">
    <property type="entry name" value="HTH_XRE"/>
    <property type="match status" value="1"/>
</dbReference>
<evidence type="ECO:0000313" key="6">
    <source>
        <dbReference type="EMBL" id="WZG08168.1"/>
    </source>
</evidence>
<keyword evidence="7" id="KW-1185">Reference proteome</keyword>
<evidence type="ECO:0000256" key="2">
    <source>
        <dbReference type="ARBA" id="ARBA00023125"/>
    </source>
</evidence>
<reference evidence="6 7" key="1">
    <citation type="journal article" date="2024" name="ISME J.">
        <title>Staphylococcus epidermidis bacteriocin A37 kills natural competitors with a unique mechanism of action.</title>
        <authorList>
            <person name="Puls J.S."/>
            <person name="Winnerling B."/>
            <person name="Power J.J."/>
            <person name="Kruger A.M."/>
            <person name="Brajtenbach D."/>
            <person name="Johnson M."/>
            <person name="Bilici K."/>
            <person name="Camus L."/>
            <person name="Fliesswasser T."/>
            <person name="Schneider T."/>
            <person name="Sahl H.G."/>
            <person name="Ghosal D."/>
            <person name="Kubitscheck U."/>
            <person name="Heilbronner S."/>
            <person name="Grein F."/>
        </authorList>
    </citation>
    <scope>NUCLEOTIDE SEQUENCE [LARGE SCALE GENOMIC DNA]</scope>
    <source>
        <strain evidence="6 7">SCK7</strain>
    </source>
</reference>
<dbReference type="InterPro" id="IPR050807">
    <property type="entry name" value="TransReg_Diox_bact_type"/>
</dbReference>
<dbReference type="EMBL" id="CP133006">
    <property type="protein sequence ID" value="WZG08168.1"/>
    <property type="molecule type" value="Genomic_DNA"/>
</dbReference>
<keyword evidence="2" id="KW-0238">DNA-binding</keyword>
<accession>A0ABZ2W7V5</accession>